<evidence type="ECO:0000313" key="1">
    <source>
        <dbReference type="EMBL" id="CAF4126513.1"/>
    </source>
</evidence>
<protein>
    <submittedName>
        <fullName evidence="1">Uncharacterized protein</fullName>
    </submittedName>
</protein>
<feature type="non-terminal residue" evidence="1">
    <location>
        <position position="1"/>
    </location>
</feature>
<sequence>MSSQRNDKNSGYVHTSWLKSDDTILKQSITTLDLASNEIGDTGATYLARALKNNTVRSCDVLADSPKCYPFSQSYDINM</sequence>
<accession>A0A8S2QWS9</accession>
<evidence type="ECO:0000313" key="2">
    <source>
        <dbReference type="Proteomes" id="UP000681720"/>
    </source>
</evidence>
<reference evidence="1" key="1">
    <citation type="submission" date="2021-02" db="EMBL/GenBank/DDBJ databases">
        <authorList>
            <person name="Nowell W R."/>
        </authorList>
    </citation>
    <scope>NUCLEOTIDE SEQUENCE</scope>
</reference>
<comment type="caution">
    <text evidence="1">The sequence shown here is derived from an EMBL/GenBank/DDBJ whole genome shotgun (WGS) entry which is preliminary data.</text>
</comment>
<dbReference type="InterPro" id="IPR001611">
    <property type="entry name" value="Leu-rich_rpt"/>
</dbReference>
<name>A0A8S2QWS9_9BILA</name>
<dbReference type="InterPro" id="IPR032675">
    <property type="entry name" value="LRR_dom_sf"/>
</dbReference>
<proteinExistence type="predicted"/>
<dbReference type="AlphaFoldDB" id="A0A8S2QWS9"/>
<dbReference type="Proteomes" id="UP000681720">
    <property type="component" value="Unassembled WGS sequence"/>
</dbReference>
<gene>
    <name evidence="1" type="ORF">GIL414_LOCUS18309</name>
</gene>
<dbReference type="SUPFAM" id="SSF52047">
    <property type="entry name" value="RNI-like"/>
    <property type="match status" value="1"/>
</dbReference>
<dbReference type="EMBL" id="CAJOBJ010008988">
    <property type="protein sequence ID" value="CAF4126513.1"/>
    <property type="molecule type" value="Genomic_DNA"/>
</dbReference>
<dbReference type="Gene3D" id="3.80.10.10">
    <property type="entry name" value="Ribonuclease Inhibitor"/>
    <property type="match status" value="1"/>
</dbReference>
<dbReference type="Pfam" id="PF13516">
    <property type="entry name" value="LRR_6"/>
    <property type="match status" value="1"/>
</dbReference>
<organism evidence="1 2">
    <name type="scientific">Rotaria magnacalcarata</name>
    <dbReference type="NCBI Taxonomy" id="392030"/>
    <lineage>
        <taxon>Eukaryota</taxon>
        <taxon>Metazoa</taxon>
        <taxon>Spiralia</taxon>
        <taxon>Gnathifera</taxon>
        <taxon>Rotifera</taxon>
        <taxon>Eurotatoria</taxon>
        <taxon>Bdelloidea</taxon>
        <taxon>Philodinida</taxon>
        <taxon>Philodinidae</taxon>
        <taxon>Rotaria</taxon>
    </lineage>
</organism>
<dbReference type="SMART" id="SM00368">
    <property type="entry name" value="LRR_RI"/>
    <property type="match status" value="1"/>
</dbReference>